<dbReference type="AlphaFoldDB" id="A0A372LTM6"/>
<gene>
    <name evidence="1" type="ORF">D0469_04220</name>
</gene>
<name>A0A372LTM6_9BACI</name>
<protein>
    <submittedName>
        <fullName evidence="1">Uncharacterized protein</fullName>
    </submittedName>
</protein>
<organism evidence="1 2">
    <name type="scientific">Peribacillus saganii</name>
    <dbReference type="NCBI Taxonomy" id="2303992"/>
    <lineage>
        <taxon>Bacteria</taxon>
        <taxon>Bacillati</taxon>
        <taxon>Bacillota</taxon>
        <taxon>Bacilli</taxon>
        <taxon>Bacillales</taxon>
        <taxon>Bacillaceae</taxon>
        <taxon>Peribacillus</taxon>
    </lineage>
</organism>
<dbReference type="Proteomes" id="UP000264541">
    <property type="component" value="Unassembled WGS sequence"/>
</dbReference>
<evidence type="ECO:0000313" key="1">
    <source>
        <dbReference type="EMBL" id="RFU71150.1"/>
    </source>
</evidence>
<comment type="caution">
    <text evidence="1">The sequence shown here is derived from an EMBL/GenBank/DDBJ whole genome shotgun (WGS) entry which is preliminary data.</text>
</comment>
<dbReference type="RefSeq" id="WP_117325376.1">
    <property type="nucleotide sequence ID" value="NZ_QVTE01000008.1"/>
</dbReference>
<accession>A0A372LTM6</accession>
<evidence type="ECO:0000313" key="2">
    <source>
        <dbReference type="Proteomes" id="UP000264541"/>
    </source>
</evidence>
<sequence>MKKFLIFYILLLSCAGCGRQIPEPENLIENLAKVPSAPNAEASQLGDAEKFIVRHFVRGNDVFVECIIKDFSFTRQDEQQSGKLIVSVDGKRKEEIQTAAFIIKGVDKGPHTIKLELVDEKNRPYSIEKEFKIHI</sequence>
<proteinExistence type="predicted"/>
<keyword evidence="2" id="KW-1185">Reference proteome</keyword>
<dbReference type="EMBL" id="QVTE01000008">
    <property type="protein sequence ID" value="RFU71150.1"/>
    <property type="molecule type" value="Genomic_DNA"/>
</dbReference>
<dbReference type="OrthoDB" id="2968672at2"/>
<reference evidence="1 2" key="1">
    <citation type="submission" date="2018-08" db="EMBL/GenBank/DDBJ databases">
        <title>Bacillus chawlae sp. nov., Bacillus glennii sp. nov., and Bacillus saganii sp. nov. Isolated from the Vehicle Assembly Building at Kennedy Space Center where the Viking Spacecraft were Assembled.</title>
        <authorList>
            <person name="Seuylemezian A."/>
            <person name="Vaishampayan P."/>
        </authorList>
    </citation>
    <scope>NUCLEOTIDE SEQUENCE [LARGE SCALE GENOMIC DNA]</scope>
    <source>
        <strain evidence="1 2">V47-23a</strain>
    </source>
</reference>